<dbReference type="EMBL" id="DS995762">
    <property type="protein sequence ID" value="EGE07582.1"/>
    <property type="molecule type" value="Genomic_DNA"/>
</dbReference>
<feature type="compositionally biased region" description="Basic and acidic residues" evidence="1">
    <location>
        <begin position="72"/>
        <end position="102"/>
    </location>
</feature>
<evidence type="ECO:0000313" key="3">
    <source>
        <dbReference type="Proteomes" id="UP000009169"/>
    </source>
</evidence>
<organism evidence="2 3">
    <name type="scientific">Trichophyton equinum (strain ATCC MYA-4606 / CBS 127.97)</name>
    <name type="common">Horse ringworm fungus</name>
    <dbReference type="NCBI Taxonomy" id="559882"/>
    <lineage>
        <taxon>Eukaryota</taxon>
        <taxon>Fungi</taxon>
        <taxon>Dikarya</taxon>
        <taxon>Ascomycota</taxon>
        <taxon>Pezizomycotina</taxon>
        <taxon>Eurotiomycetes</taxon>
        <taxon>Eurotiomycetidae</taxon>
        <taxon>Onygenales</taxon>
        <taxon>Arthrodermataceae</taxon>
        <taxon>Trichophyton</taxon>
    </lineage>
</organism>
<gene>
    <name evidence="2" type="ORF">TEQG_06496</name>
</gene>
<reference evidence="3" key="1">
    <citation type="journal article" date="2012" name="MBio">
        <title>Comparative genome analysis of Trichophyton rubrum and related dermatophytes reveals candidate genes involved in infection.</title>
        <authorList>
            <person name="Martinez D.A."/>
            <person name="Oliver B.G."/>
            <person name="Graeser Y."/>
            <person name="Goldberg J.M."/>
            <person name="Li W."/>
            <person name="Martinez-Rossi N.M."/>
            <person name="Monod M."/>
            <person name="Shelest E."/>
            <person name="Barton R.C."/>
            <person name="Birch E."/>
            <person name="Brakhage A.A."/>
            <person name="Chen Z."/>
            <person name="Gurr S.J."/>
            <person name="Heiman D."/>
            <person name="Heitman J."/>
            <person name="Kosti I."/>
            <person name="Rossi A."/>
            <person name="Saif S."/>
            <person name="Samalova M."/>
            <person name="Saunders C.W."/>
            <person name="Shea T."/>
            <person name="Summerbell R.C."/>
            <person name="Xu J."/>
            <person name="Young S."/>
            <person name="Zeng Q."/>
            <person name="Birren B.W."/>
            <person name="Cuomo C.A."/>
            <person name="White T.C."/>
        </authorList>
    </citation>
    <scope>NUCLEOTIDE SEQUENCE [LARGE SCALE GENOMIC DNA]</scope>
    <source>
        <strain evidence="3">ATCC MYA-4606 / CBS 127.97</strain>
    </source>
</reference>
<evidence type="ECO:0000256" key="1">
    <source>
        <dbReference type="SAM" id="MobiDB-lite"/>
    </source>
</evidence>
<name>F2Q0F7_TRIEC</name>
<feature type="compositionally biased region" description="Basic residues" evidence="1">
    <location>
        <begin position="55"/>
        <end position="71"/>
    </location>
</feature>
<sequence>METLKNYPANLAELDDWWGWCVNSVQAAGIEGGGLPDEYPGAQRVGGVTLATERRGKKQHRSKRESKRKKERMNENGESNERQSTDQKGRKEGQGKEAKNMR</sequence>
<dbReference type="Proteomes" id="UP000009169">
    <property type="component" value="Unassembled WGS sequence"/>
</dbReference>
<dbReference type="VEuPathDB" id="FungiDB:TEQG_06496"/>
<proteinExistence type="predicted"/>
<dbReference type="HOGENOM" id="CLU_2279429_0_0_1"/>
<accession>F2Q0F7</accession>
<protein>
    <submittedName>
        <fullName evidence="2">Uncharacterized protein</fullName>
    </submittedName>
</protein>
<feature type="region of interest" description="Disordered" evidence="1">
    <location>
        <begin position="30"/>
        <end position="102"/>
    </location>
</feature>
<evidence type="ECO:0000313" key="2">
    <source>
        <dbReference type="EMBL" id="EGE07582.1"/>
    </source>
</evidence>
<keyword evidence="3" id="KW-1185">Reference proteome</keyword>
<dbReference type="AlphaFoldDB" id="F2Q0F7"/>